<protein>
    <submittedName>
        <fullName evidence="2">Uncharacterized protein</fullName>
    </submittedName>
</protein>
<gene>
    <name evidence="2" type="ORF">J5U23_01437</name>
</gene>
<dbReference type="KEGG" id="sshi:J5U23_01437"/>
<feature type="transmembrane region" description="Helical" evidence="1">
    <location>
        <begin position="39"/>
        <end position="57"/>
    </location>
</feature>
<name>A0A8F5BNV9_SACSH</name>
<reference evidence="2" key="1">
    <citation type="journal article" date="2021" name="Environ. Microbiol.">
        <title>New insights into the diversity and evolution of the archaeal mobilome from three complete genomes of Saccharolobus shibatae.</title>
        <authorList>
            <person name="Medvedeva S."/>
            <person name="Brandt D."/>
            <person name="Cvirkaite-Krupovic V."/>
            <person name="Liu Y."/>
            <person name="Severinov K."/>
            <person name="Ishino S."/>
            <person name="Ishino Y."/>
            <person name="Prangishvili D."/>
            <person name="Kalinowski J."/>
            <person name="Krupovic M."/>
        </authorList>
    </citation>
    <scope>NUCLEOTIDE SEQUENCE</scope>
    <source>
        <strain evidence="2">B12</strain>
    </source>
</reference>
<dbReference type="AlphaFoldDB" id="A0A8F5BNV9"/>
<keyword evidence="1" id="KW-1133">Transmembrane helix</keyword>
<dbReference type="EMBL" id="CP077717">
    <property type="protein sequence ID" value="QXJ28568.1"/>
    <property type="molecule type" value="Genomic_DNA"/>
</dbReference>
<evidence type="ECO:0000256" key="1">
    <source>
        <dbReference type="SAM" id="Phobius"/>
    </source>
</evidence>
<sequence>MSSTWLIGFPSFRRYVEFFGIFLKRYWRPYAADKEMVELFVYVIALIYNSSIYASVLSRVPESQLAH</sequence>
<organism evidence="2 3">
    <name type="scientific">Saccharolobus shibatae (strain ATCC 51178 / DSM 5389 / JCM 8931 / NBRC 15437 / B12)</name>
    <name type="common">Sulfolobus shibatae</name>
    <dbReference type="NCBI Taxonomy" id="523848"/>
    <lineage>
        <taxon>Archaea</taxon>
        <taxon>Thermoproteota</taxon>
        <taxon>Thermoprotei</taxon>
        <taxon>Sulfolobales</taxon>
        <taxon>Sulfolobaceae</taxon>
        <taxon>Saccharolobus</taxon>
    </lineage>
</organism>
<evidence type="ECO:0000313" key="3">
    <source>
        <dbReference type="Proteomes" id="UP000694018"/>
    </source>
</evidence>
<dbReference type="Proteomes" id="UP000694018">
    <property type="component" value="Chromosome"/>
</dbReference>
<accession>A0A8F5BNV9</accession>
<evidence type="ECO:0000313" key="2">
    <source>
        <dbReference type="EMBL" id="QXJ28568.1"/>
    </source>
</evidence>
<keyword evidence="1" id="KW-0472">Membrane</keyword>
<proteinExistence type="predicted"/>
<keyword evidence="1" id="KW-0812">Transmembrane</keyword>